<name>A0A0B2ULE0_9MICR</name>
<feature type="transmembrane region" description="Helical" evidence="2">
    <location>
        <begin position="281"/>
        <end position="301"/>
    </location>
</feature>
<evidence type="ECO:0000313" key="4">
    <source>
        <dbReference type="Proteomes" id="UP000031056"/>
    </source>
</evidence>
<reference evidence="3 4" key="1">
    <citation type="journal article" date="2014" name="MBio">
        <title>The Ordospora colligata genome; evolution of extreme reduction in microsporidia and host-to-parasite horizontal gene transfer.</title>
        <authorList>
            <person name="Pombert J.-F."/>
            <person name="Haag K.L."/>
            <person name="Beidas S."/>
            <person name="Ebert D."/>
            <person name="Keeling P.J."/>
        </authorList>
    </citation>
    <scope>NUCLEOTIDE SEQUENCE [LARGE SCALE GENOMIC DNA]</scope>
    <source>
        <strain evidence="3 4">OC4</strain>
    </source>
</reference>
<keyword evidence="2" id="KW-0812">Transmembrane</keyword>
<evidence type="ECO:0000256" key="2">
    <source>
        <dbReference type="SAM" id="Phobius"/>
    </source>
</evidence>
<keyword evidence="2" id="KW-1133">Transmembrane helix</keyword>
<keyword evidence="4" id="KW-1185">Reference proteome</keyword>
<feature type="transmembrane region" description="Helical" evidence="2">
    <location>
        <begin position="313"/>
        <end position="336"/>
    </location>
</feature>
<feature type="region of interest" description="Disordered" evidence="1">
    <location>
        <begin position="1"/>
        <end position="21"/>
    </location>
</feature>
<dbReference type="HOGENOM" id="CLU_806755_0_0_1"/>
<protein>
    <submittedName>
        <fullName evidence="3">Uncharacterized protein</fullName>
    </submittedName>
</protein>
<organism evidence="3 4">
    <name type="scientific">Ordospora colligata OC4</name>
    <dbReference type="NCBI Taxonomy" id="1354746"/>
    <lineage>
        <taxon>Eukaryota</taxon>
        <taxon>Fungi</taxon>
        <taxon>Fungi incertae sedis</taxon>
        <taxon>Microsporidia</taxon>
        <taxon>Ordosporidae</taxon>
        <taxon>Ordospora</taxon>
    </lineage>
</organism>
<dbReference type="EMBL" id="JOKQ01000002">
    <property type="protein sequence ID" value="KHN70168.1"/>
    <property type="molecule type" value="Genomic_DNA"/>
</dbReference>
<accession>A0A0B2ULE0</accession>
<keyword evidence="2" id="KW-0472">Membrane</keyword>
<dbReference type="Proteomes" id="UP000031056">
    <property type="component" value="Unassembled WGS sequence"/>
</dbReference>
<dbReference type="RefSeq" id="XP_014564210.1">
    <property type="nucleotide sequence ID" value="XM_014708724.1"/>
</dbReference>
<dbReference type="AlphaFoldDB" id="A0A0B2ULE0"/>
<dbReference type="VEuPathDB" id="MicrosporidiaDB:M896_020020"/>
<sequence>MDPQQNNHNNEDIDTENTERMRHRRLMDSNTNTSNTNTATNNTTDSNSIYTLGGAIYSTISGHTQTARQHTCKYIHKCIQNIREWMRNIQNLSITTGGSQNIPPHIPCNILYAIAHRALPDIALAIAVHQICVILGMASVANAAAVIVNVMSFVLPVINTVYLGYISVNSMARVSGSGDLRSNETASNNSLNASAQKMIMIRNIPMLITTLMWIFTMYKSIGNNTQRNIGNSTGNRDTESTHTNNNTYYVKVDEPVWIGVMAMMCICSQCIVVIGGDVSKITAVGVFLCTVLSIAGMGMIKGRTNSNSPISRFVTNAGTIGKCIIMISGIVMIMIVKYSMRISV</sequence>
<dbReference type="GeneID" id="26261097"/>
<feature type="transmembrane region" description="Helical" evidence="2">
    <location>
        <begin position="199"/>
        <end position="218"/>
    </location>
</feature>
<comment type="caution">
    <text evidence="3">The sequence shown here is derived from an EMBL/GenBank/DDBJ whole genome shotgun (WGS) entry which is preliminary data.</text>
</comment>
<dbReference type="InParanoid" id="A0A0B2ULE0"/>
<evidence type="ECO:0000256" key="1">
    <source>
        <dbReference type="SAM" id="MobiDB-lite"/>
    </source>
</evidence>
<evidence type="ECO:0000313" key="3">
    <source>
        <dbReference type="EMBL" id="KHN70168.1"/>
    </source>
</evidence>
<gene>
    <name evidence="3" type="ORF">M896_020020</name>
</gene>
<feature type="transmembrane region" description="Helical" evidence="2">
    <location>
        <begin position="256"/>
        <end position="274"/>
    </location>
</feature>
<feature type="transmembrane region" description="Helical" evidence="2">
    <location>
        <begin position="146"/>
        <end position="165"/>
    </location>
</feature>
<proteinExistence type="predicted"/>